<evidence type="ECO:0000256" key="1">
    <source>
        <dbReference type="ARBA" id="ARBA00022448"/>
    </source>
</evidence>
<accession>F1TF40</accession>
<dbReference type="OrthoDB" id="389577at2"/>
<evidence type="ECO:0000256" key="5">
    <source>
        <dbReference type="PIRSR" id="PIRSR000699-1"/>
    </source>
</evidence>
<dbReference type="CDD" id="cd00215">
    <property type="entry name" value="PTS_IIA_lac"/>
    <property type="match status" value="1"/>
</dbReference>
<dbReference type="STRING" id="588581.Cpap_1173"/>
<comment type="cofactor">
    <cofactor evidence="6">
        <name>Mg(2+)</name>
        <dbReference type="ChEBI" id="CHEBI:18420"/>
    </cofactor>
    <text evidence="6">Binds 1 Mg(2+) ion per trimer.</text>
</comment>
<evidence type="ECO:0000256" key="4">
    <source>
        <dbReference type="ARBA" id="ARBA00022683"/>
    </source>
</evidence>
<keyword evidence="4" id="KW-0598">Phosphotransferase system</keyword>
<evidence type="ECO:0000256" key="2">
    <source>
        <dbReference type="ARBA" id="ARBA00022597"/>
    </source>
</evidence>
<feature type="binding site" evidence="6">
    <location>
        <position position="78"/>
    </location>
    <ligand>
        <name>Mg(2+)</name>
        <dbReference type="ChEBI" id="CHEBI:18420"/>
        <note>ligand shared between all trimeric partners</note>
    </ligand>
</feature>
<comment type="caution">
    <text evidence="8">The sequence shown here is derived from an EMBL/GenBank/DDBJ whole genome shotgun (WGS) entry which is preliminary data.</text>
</comment>
<keyword evidence="6" id="KW-0460">Magnesium</keyword>
<evidence type="ECO:0000313" key="9">
    <source>
        <dbReference type="Proteomes" id="UP000003860"/>
    </source>
</evidence>
<keyword evidence="1" id="KW-0813">Transport</keyword>
<proteinExistence type="predicted"/>
<protein>
    <submittedName>
        <fullName evidence="8">Phosphotransferase system PTS lactose/cellobiose-specific IIA subunit</fullName>
    </submittedName>
</protein>
<dbReference type="Proteomes" id="UP000003860">
    <property type="component" value="Unassembled WGS sequence"/>
</dbReference>
<feature type="active site" description="Tele-phosphohistidine intermediate" evidence="5">
    <location>
        <position position="75"/>
    </location>
</feature>
<dbReference type="AlphaFoldDB" id="F1TF40"/>
<dbReference type="RefSeq" id="WP_004620550.1">
    <property type="nucleotide sequence ID" value="NZ_ACXX02000010.1"/>
</dbReference>
<dbReference type="GO" id="GO:0016740">
    <property type="term" value="F:transferase activity"/>
    <property type="evidence" value="ECO:0007669"/>
    <property type="project" value="UniProtKB-KW"/>
</dbReference>
<dbReference type="PROSITE" id="PS51095">
    <property type="entry name" value="PTS_EIIA_TYPE_3"/>
    <property type="match status" value="1"/>
</dbReference>
<evidence type="ECO:0000256" key="3">
    <source>
        <dbReference type="ARBA" id="ARBA00022679"/>
    </source>
</evidence>
<evidence type="ECO:0000313" key="8">
    <source>
        <dbReference type="EMBL" id="EGD46978.1"/>
    </source>
</evidence>
<dbReference type="Pfam" id="PF02255">
    <property type="entry name" value="PTS_IIA"/>
    <property type="match status" value="1"/>
</dbReference>
<organism evidence="8 9">
    <name type="scientific">Ruminiclostridium papyrosolvens DSM 2782</name>
    <dbReference type="NCBI Taxonomy" id="588581"/>
    <lineage>
        <taxon>Bacteria</taxon>
        <taxon>Bacillati</taxon>
        <taxon>Bacillota</taxon>
        <taxon>Clostridia</taxon>
        <taxon>Eubacteriales</taxon>
        <taxon>Oscillospiraceae</taxon>
        <taxon>Ruminiclostridium</taxon>
    </lineage>
</organism>
<dbReference type="GO" id="GO:0009401">
    <property type="term" value="P:phosphoenolpyruvate-dependent sugar phosphotransferase system"/>
    <property type="evidence" value="ECO:0007669"/>
    <property type="project" value="UniProtKB-KW"/>
</dbReference>
<dbReference type="PIRSF" id="PIRSF000699">
    <property type="entry name" value="PTS_IILac_III"/>
    <property type="match status" value="1"/>
</dbReference>
<keyword evidence="9" id="KW-1185">Reference proteome</keyword>
<reference evidence="8" key="2">
    <citation type="submission" date="2011-01" db="EMBL/GenBank/DDBJ databases">
        <title>The Non-contiguous Finished genome of Clostridium papyrosolvens.</title>
        <authorList>
            <person name="Lucas S."/>
            <person name="Copeland A."/>
            <person name="Lapidus A."/>
            <person name="Cheng J.-F."/>
            <person name="Goodwin L."/>
            <person name="Pitluck S."/>
            <person name="Misra M."/>
            <person name="Chertkov O."/>
            <person name="Detter J.C."/>
            <person name="Han C."/>
            <person name="Tapia R."/>
            <person name="Land M."/>
            <person name="Hauser L."/>
            <person name="Kyrpides N."/>
            <person name="Ivanova N."/>
            <person name="Pagani I."/>
            <person name="Mouttaki H."/>
            <person name="He Z."/>
            <person name="Zhou J."/>
            <person name="Hemme C.L."/>
            <person name="Woyke T."/>
        </authorList>
    </citation>
    <scope>NUCLEOTIDE SEQUENCE [LARGE SCALE GENOMIC DNA]</scope>
    <source>
        <strain evidence="8">DSM 2782</strain>
    </source>
</reference>
<dbReference type="PANTHER" id="PTHR34382">
    <property type="entry name" value="PTS SYSTEM N,N'-DIACETYLCHITOBIOSE-SPECIFIC EIIA COMPONENT"/>
    <property type="match status" value="1"/>
</dbReference>
<keyword evidence="2" id="KW-0762">Sugar transport</keyword>
<reference evidence="8" key="1">
    <citation type="submission" date="2009-07" db="EMBL/GenBank/DDBJ databases">
        <authorList>
            <consortium name="US DOE Joint Genome Institute (JGI-PGF)"/>
            <person name="Lucas S."/>
            <person name="Copeland A."/>
            <person name="Lapidus A."/>
            <person name="Glavina del Rio T."/>
            <person name="Tice H."/>
            <person name="Bruce D."/>
            <person name="Goodwin L."/>
            <person name="Pitluck S."/>
            <person name="Larimer F."/>
            <person name="Land M.L."/>
            <person name="Mouttaki H."/>
            <person name="He Z."/>
            <person name="Zhou J."/>
            <person name="Hemme C.L."/>
        </authorList>
    </citation>
    <scope>NUCLEOTIDE SEQUENCE [LARGE SCALE GENOMIC DNA]</scope>
    <source>
        <strain evidence="8">DSM 2782</strain>
    </source>
</reference>
<sequence length="102" mass="11365">MDILQTSMSIIAGAGDAKSCAMEAIYSAREGNYEEARISLEKAKEALRDTHSIQTDLITKEMQGEKMELALIMVHAQDHLMSAVLIKDLAAEIVTMYERFTK</sequence>
<name>F1TF40_9FIRM</name>
<keyword evidence="3" id="KW-0808">Transferase</keyword>
<dbReference type="InterPro" id="IPR036542">
    <property type="entry name" value="PTS_IIA_lac/cel_sf"/>
</dbReference>
<dbReference type="Gene3D" id="1.20.58.80">
    <property type="entry name" value="Phosphotransferase system, lactose/cellobiose-type IIA subunit"/>
    <property type="match status" value="1"/>
</dbReference>
<dbReference type="eggNOG" id="COG1447">
    <property type="taxonomic scope" value="Bacteria"/>
</dbReference>
<evidence type="ECO:0000256" key="7">
    <source>
        <dbReference type="PROSITE-ProRule" id="PRU00418"/>
    </source>
</evidence>
<gene>
    <name evidence="8" type="ORF">Cpap_1173</name>
</gene>
<dbReference type="SUPFAM" id="SSF46973">
    <property type="entry name" value="Enzyme IIa from lactose specific PTS, IIa-lac"/>
    <property type="match status" value="1"/>
</dbReference>
<dbReference type="GO" id="GO:0046872">
    <property type="term" value="F:metal ion binding"/>
    <property type="evidence" value="ECO:0007669"/>
    <property type="project" value="UniProtKB-KW"/>
</dbReference>
<dbReference type="InterPro" id="IPR003188">
    <property type="entry name" value="PTS_IIA_lac/cel"/>
</dbReference>
<dbReference type="EMBL" id="ACXX02000010">
    <property type="protein sequence ID" value="EGD46978.1"/>
    <property type="molecule type" value="Genomic_DNA"/>
</dbReference>
<evidence type="ECO:0000256" key="6">
    <source>
        <dbReference type="PIRSR" id="PIRSR000699-2"/>
    </source>
</evidence>
<feature type="modified residue" description="Phosphohistidine; by HPr" evidence="7">
    <location>
        <position position="75"/>
    </location>
</feature>
<keyword evidence="6" id="KW-0479">Metal-binding</keyword>
<dbReference type="PANTHER" id="PTHR34382:SF7">
    <property type="entry name" value="PTS SYSTEM N,N'-DIACETYLCHITOBIOSE-SPECIFIC EIIA COMPONENT"/>
    <property type="match status" value="1"/>
</dbReference>